<accession>K5WST0</accession>
<evidence type="ECO:0000259" key="4">
    <source>
        <dbReference type="PROSITE" id="PS51891"/>
    </source>
</evidence>
<keyword evidence="6" id="KW-1185">Reference proteome</keyword>
<protein>
    <recommendedName>
        <fullName evidence="4">CENP-V/GFA domain-containing protein</fullName>
    </recommendedName>
</protein>
<feature type="domain" description="CENP-V/GFA" evidence="4">
    <location>
        <begin position="10"/>
        <end position="119"/>
    </location>
</feature>
<dbReference type="GO" id="GO:0046872">
    <property type="term" value="F:metal ion binding"/>
    <property type="evidence" value="ECO:0007669"/>
    <property type="project" value="UniProtKB-KW"/>
</dbReference>
<evidence type="ECO:0000256" key="2">
    <source>
        <dbReference type="ARBA" id="ARBA00022723"/>
    </source>
</evidence>
<dbReference type="RefSeq" id="XP_007398162.1">
    <property type="nucleotide sequence ID" value="XM_007398100.1"/>
</dbReference>
<dbReference type="EMBL" id="JH930474">
    <property type="protein sequence ID" value="EKM53472.1"/>
    <property type="molecule type" value="Genomic_DNA"/>
</dbReference>
<gene>
    <name evidence="5" type="ORF">PHACADRAFT_197902</name>
</gene>
<dbReference type="KEGG" id="pco:PHACADRAFT_197902"/>
<reference evidence="5 6" key="1">
    <citation type="journal article" date="2012" name="BMC Genomics">
        <title>Comparative genomics of the white-rot fungi, Phanerochaete carnosa and P. chrysosporium, to elucidate the genetic basis of the distinct wood types they colonize.</title>
        <authorList>
            <person name="Suzuki H."/>
            <person name="MacDonald J."/>
            <person name="Syed K."/>
            <person name="Salamov A."/>
            <person name="Hori C."/>
            <person name="Aerts A."/>
            <person name="Henrissat B."/>
            <person name="Wiebenga A."/>
            <person name="vanKuyk P.A."/>
            <person name="Barry K."/>
            <person name="Lindquist E."/>
            <person name="LaButti K."/>
            <person name="Lapidus A."/>
            <person name="Lucas S."/>
            <person name="Coutinho P."/>
            <person name="Gong Y."/>
            <person name="Samejima M."/>
            <person name="Mahadevan R."/>
            <person name="Abou-Zaid M."/>
            <person name="de Vries R.P."/>
            <person name="Igarashi K."/>
            <person name="Yadav J.S."/>
            <person name="Grigoriev I.V."/>
            <person name="Master E.R."/>
        </authorList>
    </citation>
    <scope>NUCLEOTIDE SEQUENCE [LARGE SCALE GENOMIC DNA]</scope>
    <source>
        <strain evidence="5 6">HHB-10118-sp</strain>
    </source>
</reference>
<dbReference type="InterPro" id="IPR011057">
    <property type="entry name" value="Mss4-like_sf"/>
</dbReference>
<dbReference type="OrthoDB" id="3264588at2759"/>
<name>K5WST0_PHACS</name>
<dbReference type="GO" id="GO:0016846">
    <property type="term" value="F:carbon-sulfur lyase activity"/>
    <property type="evidence" value="ECO:0007669"/>
    <property type="project" value="InterPro"/>
</dbReference>
<evidence type="ECO:0000313" key="6">
    <source>
        <dbReference type="Proteomes" id="UP000008370"/>
    </source>
</evidence>
<dbReference type="Proteomes" id="UP000008370">
    <property type="component" value="Unassembled WGS sequence"/>
</dbReference>
<dbReference type="STRING" id="650164.K5WST0"/>
<dbReference type="InterPro" id="IPR052355">
    <property type="entry name" value="CENP-V-like"/>
</dbReference>
<dbReference type="HOGENOM" id="CLU_055491_7_3_1"/>
<proteinExistence type="inferred from homology"/>
<dbReference type="GeneID" id="18911278"/>
<evidence type="ECO:0000256" key="1">
    <source>
        <dbReference type="ARBA" id="ARBA00005495"/>
    </source>
</evidence>
<dbReference type="SUPFAM" id="SSF51316">
    <property type="entry name" value="Mss4-like"/>
    <property type="match status" value="1"/>
</dbReference>
<evidence type="ECO:0000313" key="5">
    <source>
        <dbReference type="EMBL" id="EKM53472.1"/>
    </source>
</evidence>
<comment type="similarity">
    <text evidence="1">Belongs to the Gfa family.</text>
</comment>
<sequence length="124" mass="13740">MASETAAKKYTGGCHCKRFRYKYTHSAFENGECDVGNCNCSVCNMNALLFIYVPETSFELTSGSVEELTRCTFNTKSYYHHFCPTCGTEIIGKTGGKVGINVRMVDGIRLEKLKLKPFDGAALL</sequence>
<organism evidence="5 6">
    <name type="scientific">Phanerochaete carnosa (strain HHB-10118-sp)</name>
    <name type="common">White-rot fungus</name>
    <name type="synonym">Peniophora carnosa</name>
    <dbReference type="NCBI Taxonomy" id="650164"/>
    <lineage>
        <taxon>Eukaryota</taxon>
        <taxon>Fungi</taxon>
        <taxon>Dikarya</taxon>
        <taxon>Basidiomycota</taxon>
        <taxon>Agaricomycotina</taxon>
        <taxon>Agaricomycetes</taxon>
        <taxon>Polyporales</taxon>
        <taxon>Phanerochaetaceae</taxon>
        <taxon>Phanerochaete</taxon>
    </lineage>
</organism>
<dbReference type="InParanoid" id="K5WST0"/>
<keyword evidence="2" id="KW-0479">Metal-binding</keyword>
<dbReference type="AlphaFoldDB" id="K5WST0"/>
<dbReference type="Gene3D" id="2.170.150.70">
    <property type="match status" value="1"/>
</dbReference>
<evidence type="ECO:0000256" key="3">
    <source>
        <dbReference type="ARBA" id="ARBA00022833"/>
    </source>
</evidence>
<dbReference type="PANTHER" id="PTHR28620:SF1">
    <property type="entry name" value="CENP-V_GFA DOMAIN-CONTAINING PROTEIN"/>
    <property type="match status" value="1"/>
</dbReference>
<dbReference type="InterPro" id="IPR006913">
    <property type="entry name" value="CENP-V/GFA"/>
</dbReference>
<keyword evidence="3" id="KW-0862">Zinc</keyword>
<dbReference type="PANTHER" id="PTHR28620">
    <property type="entry name" value="CENTROMERE PROTEIN V"/>
    <property type="match status" value="1"/>
</dbReference>
<dbReference type="Pfam" id="PF04828">
    <property type="entry name" value="GFA"/>
    <property type="match status" value="1"/>
</dbReference>
<dbReference type="PROSITE" id="PS51891">
    <property type="entry name" value="CENP_V_GFA"/>
    <property type="match status" value="1"/>
</dbReference>